<evidence type="ECO:0000313" key="2">
    <source>
        <dbReference type="EMBL" id="KAA8643797.1"/>
    </source>
</evidence>
<accession>A0A5M9MM33</accession>
<dbReference type="AlphaFoldDB" id="A0A5M9MM33"/>
<dbReference type="EMBL" id="QUQM01000005">
    <property type="protein sequence ID" value="KAA8643797.1"/>
    <property type="molecule type" value="Genomic_DNA"/>
</dbReference>
<dbReference type="OrthoDB" id="674604at2759"/>
<dbReference type="RefSeq" id="XP_033423158.1">
    <property type="nucleotide sequence ID" value="XM_033575140.1"/>
</dbReference>
<dbReference type="Proteomes" id="UP000324241">
    <property type="component" value="Unassembled WGS sequence"/>
</dbReference>
<sequence length="352" mass="40644">MKMNVFQEREQSDFTKSQNGLGRRRASKSLEQLDKLLLQPLPSLELASDQSPTLAIVIDALDECERGLAPPDFLDEQTRIANQFGFSQRSQAVNIMIWFYMNDKDRPVPTCGLAWRQCHSISCDNFGSIVHFCCYRVPYIRSPPVGSSVNTLAEILAHRNDGSQLDGIYLPVLNRLLKGQSKKQEKQPVQEFQEIVGAIVMLESPLSVISLSKFPGPTEGQIDWRLDSLHSVLSMPVNLTQPVRLFHLSFRDYLLDLETRDRTPLRVDEKQMHQRLTARSLYRCDSLRRNMCRLSDGTKRAEIHRRSIDHYLSPELQYSCRYWAYHLTKSKDPIAEMDNVFSFLQKHFLHCI</sequence>
<proteinExistence type="predicted"/>
<name>A0A5M9MM33_9EURO</name>
<evidence type="ECO:0000313" key="3">
    <source>
        <dbReference type="Proteomes" id="UP000324241"/>
    </source>
</evidence>
<evidence type="ECO:0000256" key="1">
    <source>
        <dbReference type="SAM" id="MobiDB-lite"/>
    </source>
</evidence>
<feature type="region of interest" description="Disordered" evidence="1">
    <location>
        <begin position="1"/>
        <end position="25"/>
    </location>
</feature>
<organism evidence="2 3">
    <name type="scientific">Aspergillus tanneri</name>
    <dbReference type="NCBI Taxonomy" id="1220188"/>
    <lineage>
        <taxon>Eukaryota</taxon>
        <taxon>Fungi</taxon>
        <taxon>Dikarya</taxon>
        <taxon>Ascomycota</taxon>
        <taxon>Pezizomycotina</taxon>
        <taxon>Eurotiomycetes</taxon>
        <taxon>Eurotiomycetidae</taxon>
        <taxon>Eurotiales</taxon>
        <taxon>Aspergillaceae</taxon>
        <taxon>Aspergillus</taxon>
        <taxon>Aspergillus subgen. Circumdati</taxon>
    </lineage>
</organism>
<dbReference type="GeneID" id="54333272"/>
<gene>
    <name evidence="2" type="ORF">ATNIH1004_010571</name>
</gene>
<reference evidence="2 3" key="1">
    <citation type="submission" date="2019-08" db="EMBL/GenBank/DDBJ databases">
        <title>The genome sequence of a newly discovered highly antifungal drug resistant Aspergillus species, Aspergillus tanneri NIH 1004.</title>
        <authorList>
            <person name="Mounaud S."/>
            <person name="Singh I."/>
            <person name="Joardar V."/>
            <person name="Pakala S."/>
            <person name="Pakala S."/>
            <person name="Venepally P."/>
            <person name="Chung J.K."/>
            <person name="Losada L."/>
            <person name="Nierman W.C."/>
        </authorList>
    </citation>
    <scope>NUCLEOTIDE SEQUENCE [LARGE SCALE GENOMIC DNA]</scope>
    <source>
        <strain evidence="2 3">NIH1004</strain>
    </source>
</reference>
<protein>
    <submittedName>
        <fullName evidence="2">Uncharacterized protein</fullName>
    </submittedName>
</protein>
<dbReference type="PANTHER" id="PTHR10039">
    <property type="entry name" value="AMELOGENIN"/>
    <property type="match status" value="1"/>
</dbReference>
<comment type="caution">
    <text evidence="2">The sequence shown here is derived from an EMBL/GenBank/DDBJ whole genome shotgun (WGS) entry which is preliminary data.</text>
</comment>